<accession>A0A8H6REC3</accession>
<dbReference type="Gene3D" id="3.40.190.10">
    <property type="entry name" value="Periplasmic binding protein-like II"/>
    <property type="match status" value="2"/>
</dbReference>
<dbReference type="AlphaFoldDB" id="A0A8H6REC3"/>
<dbReference type="OrthoDB" id="10260248at2759"/>
<sequence>MPNKSQDWTRFTPPKIPISHPWISRFYPSSALLQCSSQAEEQISTLHQEIYGSPPSTPISFSIGNGGAGYTGLLKALSEAFISENGNDFRIGWISNHSRHSQIALLADVVQVALTYEPENEALAEKEGWCRKVSKGGLLPVFWDHFILVGPRDKYKEMGGRGLEGVLSSIKKEKWSWHSRGDGSATYVKEGRLWRSVGVKDLKRESWVEVLPGTPYVALVRAERDGAFLITDRATFLTAKRDEVIPNMRCFVEGGEKLLNPCSAMVWDYGYRGAGERRSENMMAARFAEWLGGEVAQGVVREFGRDWSGGKPLFTEAIKEEFDIEDRLDFDEQSVSAKL</sequence>
<dbReference type="InterPro" id="IPR024370">
    <property type="entry name" value="PBP_domain"/>
</dbReference>
<comment type="caution">
    <text evidence="2">The sequence shown here is derived from an EMBL/GenBank/DDBJ whole genome shotgun (WGS) entry which is preliminary data.</text>
</comment>
<evidence type="ECO:0000313" key="2">
    <source>
        <dbReference type="EMBL" id="KAF7190290.1"/>
    </source>
</evidence>
<dbReference type="Proteomes" id="UP000660729">
    <property type="component" value="Unassembled WGS sequence"/>
</dbReference>
<dbReference type="Pfam" id="PF12849">
    <property type="entry name" value="PBP_like_2"/>
    <property type="match status" value="1"/>
</dbReference>
<evidence type="ECO:0000313" key="3">
    <source>
        <dbReference type="Proteomes" id="UP000660729"/>
    </source>
</evidence>
<dbReference type="PANTHER" id="PTHR37945">
    <property type="entry name" value="EXTRACELLULAR TUNGSTATE BINDING PROTEIN"/>
    <property type="match status" value="1"/>
</dbReference>
<gene>
    <name evidence="2" type="ORF">HII31_08621</name>
</gene>
<dbReference type="EMBL" id="JABCIY010000175">
    <property type="protein sequence ID" value="KAF7190290.1"/>
    <property type="molecule type" value="Genomic_DNA"/>
</dbReference>
<feature type="domain" description="PBP" evidence="1">
    <location>
        <begin position="54"/>
        <end position="291"/>
    </location>
</feature>
<keyword evidence="3" id="KW-1185">Reference proteome</keyword>
<organism evidence="2 3">
    <name type="scientific">Pseudocercospora fuligena</name>
    <dbReference type="NCBI Taxonomy" id="685502"/>
    <lineage>
        <taxon>Eukaryota</taxon>
        <taxon>Fungi</taxon>
        <taxon>Dikarya</taxon>
        <taxon>Ascomycota</taxon>
        <taxon>Pezizomycotina</taxon>
        <taxon>Dothideomycetes</taxon>
        <taxon>Dothideomycetidae</taxon>
        <taxon>Mycosphaerellales</taxon>
        <taxon>Mycosphaerellaceae</taxon>
        <taxon>Pseudocercospora</taxon>
    </lineage>
</organism>
<name>A0A8H6REC3_9PEZI</name>
<reference evidence="2" key="1">
    <citation type="submission" date="2020-04" db="EMBL/GenBank/DDBJ databases">
        <title>Draft genome resource of the tomato pathogen Pseudocercospora fuligena.</title>
        <authorList>
            <person name="Zaccaron A."/>
        </authorList>
    </citation>
    <scope>NUCLEOTIDE SEQUENCE</scope>
    <source>
        <strain evidence="2">PF001</strain>
    </source>
</reference>
<evidence type="ECO:0000259" key="1">
    <source>
        <dbReference type="Pfam" id="PF12849"/>
    </source>
</evidence>
<dbReference type="InterPro" id="IPR052738">
    <property type="entry name" value="ABC-Tungstate_binding"/>
</dbReference>
<protein>
    <submittedName>
        <fullName evidence="2">Tungstate-binding protein TupA</fullName>
    </submittedName>
</protein>
<proteinExistence type="predicted"/>
<dbReference type="PANTHER" id="PTHR37945:SF1">
    <property type="entry name" value="EXTRACELLULAR TUNGSTATE BINDING PROTEIN"/>
    <property type="match status" value="1"/>
</dbReference>
<dbReference type="SUPFAM" id="SSF53850">
    <property type="entry name" value="Periplasmic binding protein-like II"/>
    <property type="match status" value="1"/>
</dbReference>